<evidence type="ECO:0000259" key="5">
    <source>
        <dbReference type="PROSITE" id="PS50102"/>
    </source>
</evidence>
<keyword evidence="7" id="KW-1185">Reference proteome</keyword>
<keyword evidence="3" id="KW-0508">mRNA splicing</keyword>
<evidence type="ECO:0000256" key="2">
    <source>
        <dbReference type="ARBA" id="ARBA00022728"/>
    </source>
</evidence>
<keyword evidence="4" id="KW-0694">RNA-binding</keyword>
<gene>
    <name evidence="6" type="ORF">A2U01_0008211</name>
</gene>
<feature type="domain" description="RRM" evidence="5">
    <location>
        <begin position="4"/>
        <end position="66"/>
    </location>
</feature>
<dbReference type="Pfam" id="PF00076">
    <property type="entry name" value="RRM_1"/>
    <property type="match status" value="1"/>
</dbReference>
<evidence type="ECO:0000313" key="6">
    <source>
        <dbReference type="EMBL" id="MCH87343.1"/>
    </source>
</evidence>
<comment type="caution">
    <text evidence="6">The sequence shown here is derived from an EMBL/GenBank/DDBJ whole genome shotgun (WGS) entry which is preliminary data.</text>
</comment>
<dbReference type="GO" id="GO:0005681">
    <property type="term" value="C:spliceosomal complex"/>
    <property type="evidence" value="ECO:0007669"/>
    <property type="project" value="UniProtKB-KW"/>
</dbReference>
<dbReference type="PANTHER" id="PTHR23147">
    <property type="entry name" value="SERINE/ARGININE RICH SPLICING FACTOR"/>
    <property type="match status" value="1"/>
</dbReference>
<dbReference type="AlphaFoldDB" id="A0A392MJJ5"/>
<keyword evidence="2" id="KW-0747">Spliceosome</keyword>
<evidence type="ECO:0000313" key="7">
    <source>
        <dbReference type="Proteomes" id="UP000265520"/>
    </source>
</evidence>
<dbReference type="InterPro" id="IPR035979">
    <property type="entry name" value="RBD_domain_sf"/>
</dbReference>
<sequence>LVVDLWKVFGKYGRVGEVYVPNKVDKRGCRFGFVKFKEVKNVEELSKKLENVWHGSYKLRINLARFGRDGNKGPAKKKHGEGAFMNKAATVNDGKSFKSALVAETSGVAKEAVVCELPEKDNFVVEIATTEVHPTLVLEPEPEFLHTLECSFVGKLVKGSNVKNIQLNLCLEGLRAFSLFTKPWGEFIGLDEETRKKSRLDVARVKILTSALETIDTVTNILVQGDVFVVRVIEEGGGPLEFVNYTKEEDQLRWSGAVSSCESVDRGPAAAMVEGVESDGFDSDGSEQEQLEIAGSMQPMHGNGEGTTLLMTNPMGTFEKSGLYMPIPSKATVDKTKGEDYNTQVALDKSRDILGLSTSLCGDQGVAADVGDRVDQEVGFTFVGSRERKRDLLKLNGLKVVSSPLGGEFPFLFFFSTW</sequence>
<reference evidence="6 7" key="1">
    <citation type="journal article" date="2018" name="Front. Plant Sci.">
        <title>Red Clover (Trifolium pratense) and Zigzag Clover (T. medium) - A Picture of Genomic Similarities and Differences.</title>
        <authorList>
            <person name="Dluhosova J."/>
            <person name="Istvanek J."/>
            <person name="Nedelnik J."/>
            <person name="Repkova J."/>
        </authorList>
    </citation>
    <scope>NUCLEOTIDE SEQUENCE [LARGE SCALE GENOMIC DNA]</scope>
    <source>
        <strain evidence="7">cv. 10/8</strain>
        <tissue evidence="6">Leaf</tissue>
    </source>
</reference>
<evidence type="ECO:0000256" key="3">
    <source>
        <dbReference type="ARBA" id="ARBA00023187"/>
    </source>
</evidence>
<evidence type="ECO:0000256" key="1">
    <source>
        <dbReference type="ARBA" id="ARBA00022664"/>
    </source>
</evidence>
<proteinExistence type="predicted"/>
<keyword evidence="1" id="KW-0507">mRNA processing</keyword>
<dbReference type="GO" id="GO:0003723">
    <property type="term" value="F:RNA binding"/>
    <property type="evidence" value="ECO:0007669"/>
    <property type="project" value="UniProtKB-UniRule"/>
</dbReference>
<organism evidence="6 7">
    <name type="scientific">Trifolium medium</name>
    <dbReference type="NCBI Taxonomy" id="97028"/>
    <lineage>
        <taxon>Eukaryota</taxon>
        <taxon>Viridiplantae</taxon>
        <taxon>Streptophyta</taxon>
        <taxon>Embryophyta</taxon>
        <taxon>Tracheophyta</taxon>
        <taxon>Spermatophyta</taxon>
        <taxon>Magnoliopsida</taxon>
        <taxon>eudicotyledons</taxon>
        <taxon>Gunneridae</taxon>
        <taxon>Pentapetalae</taxon>
        <taxon>rosids</taxon>
        <taxon>fabids</taxon>
        <taxon>Fabales</taxon>
        <taxon>Fabaceae</taxon>
        <taxon>Papilionoideae</taxon>
        <taxon>50 kb inversion clade</taxon>
        <taxon>NPAAA clade</taxon>
        <taxon>Hologalegina</taxon>
        <taxon>IRL clade</taxon>
        <taxon>Trifolieae</taxon>
        <taxon>Trifolium</taxon>
    </lineage>
</organism>
<dbReference type="Gene3D" id="3.30.70.330">
    <property type="match status" value="1"/>
</dbReference>
<feature type="non-terminal residue" evidence="6">
    <location>
        <position position="1"/>
    </location>
</feature>
<dbReference type="Proteomes" id="UP000265520">
    <property type="component" value="Unassembled WGS sequence"/>
</dbReference>
<accession>A0A392MJJ5</accession>
<name>A0A392MJJ5_9FABA</name>
<dbReference type="SUPFAM" id="SSF54928">
    <property type="entry name" value="RNA-binding domain, RBD"/>
    <property type="match status" value="1"/>
</dbReference>
<dbReference type="GO" id="GO:0008380">
    <property type="term" value="P:RNA splicing"/>
    <property type="evidence" value="ECO:0007669"/>
    <property type="project" value="UniProtKB-KW"/>
</dbReference>
<dbReference type="InterPro" id="IPR012677">
    <property type="entry name" value="Nucleotide-bd_a/b_plait_sf"/>
</dbReference>
<dbReference type="PROSITE" id="PS50102">
    <property type="entry name" value="RRM"/>
    <property type="match status" value="1"/>
</dbReference>
<dbReference type="EMBL" id="LXQA010012009">
    <property type="protein sequence ID" value="MCH87343.1"/>
    <property type="molecule type" value="Genomic_DNA"/>
</dbReference>
<protein>
    <submittedName>
        <fullName evidence="6">RNA recognition motif</fullName>
    </submittedName>
</protein>
<dbReference type="InterPro" id="IPR050907">
    <property type="entry name" value="SRSF"/>
</dbReference>
<dbReference type="InterPro" id="IPR000504">
    <property type="entry name" value="RRM_dom"/>
</dbReference>
<dbReference type="GO" id="GO:0006397">
    <property type="term" value="P:mRNA processing"/>
    <property type="evidence" value="ECO:0007669"/>
    <property type="project" value="UniProtKB-KW"/>
</dbReference>
<evidence type="ECO:0000256" key="4">
    <source>
        <dbReference type="PROSITE-ProRule" id="PRU00176"/>
    </source>
</evidence>